<sequence>MNLLEIFTDIKNAFGGLWQTKQRGNSLEIITPYATTNNRFVSVFLSKQGDDYVISDGGWLNSGVYEVAIGEETCFLKILYHFQNSFEIKQIANAEGITYYYLKTANAIDIPSKLFDLTLFIQNIVSVSEIAFDDKEEKETKERFVSIANEYLKSFANREKLKLNQYLIPEKKDIKFNAIYNNTPSTLSLVNYVTGSSNSYFSNSISKANMLFQMADDSSAKEFIKSKVSIIDNTADGYVPEKLAGYLYHLEHHTGSLLVNWSEKERLQSILN</sequence>
<name>A0ABV5FF77_9FLAO</name>
<evidence type="ECO:0000313" key="1">
    <source>
        <dbReference type="EMBL" id="MFB9058075.1"/>
    </source>
</evidence>
<organism evidence="1 2">
    <name type="scientific">Mariniflexile ostreae</name>
    <dbReference type="NCBI Taxonomy" id="1520892"/>
    <lineage>
        <taxon>Bacteria</taxon>
        <taxon>Pseudomonadati</taxon>
        <taxon>Bacteroidota</taxon>
        <taxon>Flavobacteriia</taxon>
        <taxon>Flavobacteriales</taxon>
        <taxon>Flavobacteriaceae</taxon>
        <taxon>Mariniflexile</taxon>
    </lineage>
</organism>
<reference evidence="1 2" key="1">
    <citation type="submission" date="2024-09" db="EMBL/GenBank/DDBJ databases">
        <authorList>
            <person name="Sun Q."/>
            <person name="Mori K."/>
        </authorList>
    </citation>
    <scope>NUCLEOTIDE SEQUENCE [LARGE SCALE GENOMIC DNA]</scope>
    <source>
        <strain evidence="1 2">CECT 8622</strain>
    </source>
</reference>
<accession>A0ABV5FF77</accession>
<evidence type="ECO:0008006" key="3">
    <source>
        <dbReference type="Google" id="ProtNLM"/>
    </source>
</evidence>
<dbReference type="RefSeq" id="WP_379862317.1">
    <property type="nucleotide sequence ID" value="NZ_JBHMFC010000103.1"/>
</dbReference>
<gene>
    <name evidence="1" type="ORF">ACFFU9_15125</name>
</gene>
<keyword evidence="2" id="KW-1185">Reference proteome</keyword>
<dbReference type="EMBL" id="JBHMFC010000103">
    <property type="protein sequence ID" value="MFB9058075.1"/>
    <property type="molecule type" value="Genomic_DNA"/>
</dbReference>
<dbReference type="Proteomes" id="UP001589585">
    <property type="component" value="Unassembled WGS sequence"/>
</dbReference>
<protein>
    <recommendedName>
        <fullName evidence="3">DUF1828 domain-containing protein</fullName>
    </recommendedName>
</protein>
<comment type="caution">
    <text evidence="1">The sequence shown here is derived from an EMBL/GenBank/DDBJ whole genome shotgun (WGS) entry which is preliminary data.</text>
</comment>
<evidence type="ECO:0000313" key="2">
    <source>
        <dbReference type="Proteomes" id="UP001589585"/>
    </source>
</evidence>
<proteinExistence type="predicted"/>